<dbReference type="InterPro" id="IPR020481">
    <property type="entry name" value="Intracell_prot_inh_BsuPI"/>
</dbReference>
<feature type="domain" description="Intracellular proteinase inhibitor BsuPI" evidence="1">
    <location>
        <begin position="3"/>
        <end position="98"/>
    </location>
</feature>
<evidence type="ECO:0000313" key="3">
    <source>
        <dbReference type="Proteomes" id="UP001595846"/>
    </source>
</evidence>
<accession>A0ABD5NJP0</accession>
<dbReference type="GeneID" id="73904730"/>
<dbReference type="RefSeq" id="WP_256531964.1">
    <property type="nucleotide sequence ID" value="NZ_CP101824.1"/>
</dbReference>
<evidence type="ECO:0000259" key="1">
    <source>
        <dbReference type="Pfam" id="PF12690"/>
    </source>
</evidence>
<comment type="caution">
    <text evidence="2">The sequence shown here is derived from an EMBL/GenBank/DDBJ whole genome shotgun (WGS) entry which is preliminary data.</text>
</comment>
<gene>
    <name evidence="2" type="ORF">ACFOUR_01790</name>
</gene>
<dbReference type="Proteomes" id="UP001595846">
    <property type="component" value="Unassembled WGS sequence"/>
</dbReference>
<keyword evidence="3" id="KW-1185">Reference proteome</keyword>
<dbReference type="EMBL" id="JBHSAQ010000001">
    <property type="protein sequence ID" value="MFC3957105.1"/>
    <property type="molecule type" value="Genomic_DNA"/>
</dbReference>
<dbReference type="Gene3D" id="2.60.40.2360">
    <property type="entry name" value="Intracellular proteinase inhibitor BsuPI"/>
    <property type="match status" value="1"/>
</dbReference>
<organism evidence="2 3">
    <name type="scientific">Halovivax cerinus</name>
    <dbReference type="NCBI Taxonomy" id="1487865"/>
    <lineage>
        <taxon>Archaea</taxon>
        <taxon>Methanobacteriati</taxon>
        <taxon>Methanobacteriota</taxon>
        <taxon>Stenosarchaea group</taxon>
        <taxon>Halobacteria</taxon>
        <taxon>Halobacteriales</taxon>
        <taxon>Natrialbaceae</taxon>
        <taxon>Halovivax</taxon>
    </lineage>
</organism>
<dbReference type="Pfam" id="PF12690">
    <property type="entry name" value="BsuPI"/>
    <property type="match status" value="1"/>
</dbReference>
<dbReference type="InterPro" id="IPR038144">
    <property type="entry name" value="IPI"/>
</dbReference>
<evidence type="ECO:0000313" key="2">
    <source>
        <dbReference type="EMBL" id="MFC3957105.1"/>
    </source>
</evidence>
<sequence>MTLEGSLDAATDDDSVTFTLTVENTGSEPTTAQFSDGCRVDVAVYDGETEIWRYTDGMMFMQVLGQERFEPGDPRTFEVTWDDPTAGTFTAVGELTATDRSCEARTDVSI</sequence>
<reference evidence="2 3" key="1">
    <citation type="journal article" date="2019" name="Int. J. Syst. Evol. Microbiol.">
        <title>The Global Catalogue of Microorganisms (GCM) 10K type strain sequencing project: providing services to taxonomists for standard genome sequencing and annotation.</title>
        <authorList>
            <consortium name="The Broad Institute Genomics Platform"/>
            <consortium name="The Broad Institute Genome Sequencing Center for Infectious Disease"/>
            <person name="Wu L."/>
            <person name="Ma J."/>
        </authorList>
    </citation>
    <scope>NUCLEOTIDE SEQUENCE [LARGE SCALE GENOMIC DNA]</scope>
    <source>
        <strain evidence="2 3">IBRC-M 10256</strain>
    </source>
</reference>
<protein>
    <recommendedName>
        <fullName evidence="1">Intracellular proteinase inhibitor BsuPI domain-containing protein</fullName>
    </recommendedName>
</protein>
<dbReference type="AlphaFoldDB" id="A0ABD5NJP0"/>
<proteinExistence type="predicted"/>
<name>A0ABD5NJP0_9EURY</name>